<evidence type="ECO:0000256" key="1">
    <source>
        <dbReference type="ARBA" id="ARBA00006252"/>
    </source>
</evidence>
<comment type="similarity">
    <text evidence="1">Belongs to the NAD(P)H dehydrogenase (quinone) family.</text>
</comment>
<dbReference type="EMBL" id="MPJC01000019">
    <property type="protein sequence ID" value="OKA18493.1"/>
    <property type="molecule type" value="Genomic_DNA"/>
</dbReference>
<organism evidence="5 6">
    <name type="scientific">Pseudomonas versuta</name>
    <dbReference type="NCBI Taxonomy" id="1788301"/>
    <lineage>
        <taxon>Bacteria</taxon>
        <taxon>Pseudomonadati</taxon>
        <taxon>Pseudomonadota</taxon>
        <taxon>Gammaproteobacteria</taxon>
        <taxon>Pseudomonadales</taxon>
        <taxon>Pseudomonadaceae</taxon>
        <taxon>Pseudomonas</taxon>
    </lineage>
</organism>
<name>A0A0M4QMU2_9PSED</name>
<dbReference type="Pfam" id="PF02525">
    <property type="entry name" value="Flavodoxin_2"/>
    <property type="match status" value="1"/>
</dbReference>
<dbReference type="Proteomes" id="UP000185990">
    <property type="component" value="Unassembled WGS sequence"/>
</dbReference>
<proteinExistence type="inferred from homology"/>
<evidence type="ECO:0000256" key="2">
    <source>
        <dbReference type="ARBA" id="ARBA00023002"/>
    </source>
</evidence>
<dbReference type="PANTHER" id="PTHR10204:SF34">
    <property type="entry name" value="NAD(P)H DEHYDROGENASE [QUINONE] 1 ISOFORM 1"/>
    <property type="match status" value="1"/>
</dbReference>
<evidence type="ECO:0000313" key="5">
    <source>
        <dbReference type="EMBL" id="OKA24206.1"/>
    </source>
</evidence>
<sequence length="191" mass="21555">MSKRVLVIVGHPSTDSFCAALADNYVETAIGAGQDVRVLYLGDLCFDPVLHEGYNRIQPLEPDLLKAQVDITWAEHLVLVFPVWWGGVPALLKGFFDRILLPGFAFSYRKGKAFPEKLLLGRSAYLLVTMDTPPWYYKWVYRMPALHQMRKTTLAFCGIKPVATLTFGPILDSTAKQRDNWLGQARKLAIK</sequence>
<dbReference type="InterPro" id="IPR029039">
    <property type="entry name" value="Flavoprotein-like_sf"/>
</dbReference>
<dbReference type="Proteomes" id="UP000186677">
    <property type="component" value="Unassembled WGS sequence"/>
</dbReference>
<accession>A0A1Q4KD56</accession>
<dbReference type="RefSeq" id="WP_060696969.1">
    <property type="nucleotide sequence ID" value="NZ_CP012676.1"/>
</dbReference>
<evidence type="ECO:0000313" key="7">
    <source>
        <dbReference type="Proteomes" id="UP000186677"/>
    </source>
</evidence>
<dbReference type="AlphaFoldDB" id="A0A0M4QMU2"/>
<evidence type="ECO:0000259" key="3">
    <source>
        <dbReference type="Pfam" id="PF02525"/>
    </source>
</evidence>
<dbReference type="KEGG" id="ppsy:AOC04_15885"/>
<dbReference type="InterPro" id="IPR051545">
    <property type="entry name" value="NAD(P)H_dehydrogenase_qn"/>
</dbReference>
<comment type="caution">
    <text evidence="5">The sequence shown here is derived from an EMBL/GenBank/DDBJ whole genome shotgun (WGS) entry which is preliminary data.</text>
</comment>
<dbReference type="GO" id="GO:0003955">
    <property type="term" value="F:NAD(P)H dehydrogenase (quinone) activity"/>
    <property type="evidence" value="ECO:0007669"/>
    <property type="project" value="TreeGrafter"/>
</dbReference>
<dbReference type="OrthoDB" id="9798454at2"/>
<evidence type="ECO:0000313" key="6">
    <source>
        <dbReference type="Proteomes" id="UP000185990"/>
    </source>
</evidence>
<gene>
    <name evidence="4" type="ORF">BOH73_20240</name>
    <name evidence="5" type="ORF">BOH74_10350</name>
</gene>
<reference evidence="5 6" key="1">
    <citation type="submission" date="2016-11" db="EMBL/GenBank/DDBJ databases">
        <title>Draft genome of Pseudomonas versuta A4R1.12.</title>
        <authorList>
            <person name="See-Too W.-S."/>
        </authorList>
    </citation>
    <scope>NUCLEOTIDE SEQUENCE [LARGE SCALE GENOMIC DNA]</scope>
    <source>
        <strain evidence="5 6">A4R1.12</strain>
    </source>
</reference>
<keyword evidence="2" id="KW-0560">Oxidoreductase</keyword>
<reference evidence="4 7" key="2">
    <citation type="submission" date="2016-11" db="EMBL/GenBank/DDBJ databases">
        <title>Draft genome of Pseudomonas versuta A4R1.5.</title>
        <authorList>
            <person name="See-Too W.-S."/>
        </authorList>
    </citation>
    <scope>NUCLEOTIDE SEQUENCE [LARGE SCALE GENOMIC DNA]</scope>
    <source>
        <strain evidence="4 7">A4R1.5</strain>
    </source>
</reference>
<accession>A0A0M4QMU2</accession>
<feature type="domain" description="Flavodoxin-like fold" evidence="3">
    <location>
        <begin position="3"/>
        <end position="178"/>
    </location>
</feature>
<evidence type="ECO:0000313" key="4">
    <source>
        <dbReference type="EMBL" id="OKA18493.1"/>
    </source>
</evidence>
<dbReference type="PANTHER" id="PTHR10204">
    <property type="entry name" value="NAD P H OXIDOREDUCTASE-RELATED"/>
    <property type="match status" value="1"/>
</dbReference>
<dbReference type="Gene3D" id="3.40.50.360">
    <property type="match status" value="1"/>
</dbReference>
<protein>
    <submittedName>
        <fullName evidence="5">NADPH:quinone reductase</fullName>
    </submittedName>
</protein>
<dbReference type="InterPro" id="IPR003680">
    <property type="entry name" value="Flavodoxin_fold"/>
</dbReference>
<dbReference type="EMBL" id="MPJD01000018">
    <property type="protein sequence ID" value="OKA24206.1"/>
    <property type="molecule type" value="Genomic_DNA"/>
</dbReference>
<dbReference type="SUPFAM" id="SSF52218">
    <property type="entry name" value="Flavoproteins"/>
    <property type="match status" value="1"/>
</dbReference>
<dbReference type="GO" id="GO:0005829">
    <property type="term" value="C:cytosol"/>
    <property type="evidence" value="ECO:0007669"/>
    <property type="project" value="TreeGrafter"/>
</dbReference>
<keyword evidence="7" id="KW-1185">Reference proteome</keyword>